<evidence type="ECO:0000313" key="14">
    <source>
        <dbReference type="Proteomes" id="UP000636956"/>
    </source>
</evidence>
<dbReference type="HAMAP" id="MF_00685">
    <property type="entry name" value="GlgB"/>
    <property type="match status" value="1"/>
</dbReference>
<evidence type="ECO:0000313" key="13">
    <source>
        <dbReference type="EMBL" id="GGJ79556.1"/>
    </source>
</evidence>
<dbReference type="FunFam" id="3.20.20.80:FF:000003">
    <property type="entry name" value="1,4-alpha-glucan branching enzyme GlgB"/>
    <property type="match status" value="1"/>
</dbReference>
<evidence type="ECO:0000256" key="9">
    <source>
        <dbReference type="HAMAP-Rule" id="MF_00685"/>
    </source>
</evidence>
<dbReference type="NCBIfam" id="TIGR01515">
    <property type="entry name" value="branching_enzym"/>
    <property type="match status" value="1"/>
</dbReference>
<dbReference type="CDD" id="cd11322">
    <property type="entry name" value="AmyAc_Glg_BE"/>
    <property type="match status" value="1"/>
</dbReference>
<proteinExistence type="inferred from homology"/>
<dbReference type="FunFam" id="2.60.40.10:FF:000169">
    <property type="entry name" value="1,4-alpha-glucan branching enzyme GlgB"/>
    <property type="match status" value="1"/>
</dbReference>
<dbReference type="InterPro" id="IPR006047">
    <property type="entry name" value="GH13_cat_dom"/>
</dbReference>
<dbReference type="SUPFAM" id="SSF51445">
    <property type="entry name" value="(Trans)glycosidases"/>
    <property type="match status" value="1"/>
</dbReference>
<dbReference type="SUPFAM" id="SSF51011">
    <property type="entry name" value="Glycosyl hydrolase domain"/>
    <property type="match status" value="1"/>
</dbReference>
<dbReference type="GO" id="GO:0005829">
    <property type="term" value="C:cytosol"/>
    <property type="evidence" value="ECO:0007669"/>
    <property type="project" value="TreeGrafter"/>
</dbReference>
<dbReference type="Pfam" id="PF22019">
    <property type="entry name" value="GlgB_N"/>
    <property type="match status" value="1"/>
</dbReference>
<reference evidence="13" key="1">
    <citation type="journal article" date="2014" name="Int. J. Syst. Evol. Microbiol.">
        <title>Complete genome sequence of Corynebacterium casei LMG S-19264T (=DSM 44701T), isolated from a smear-ripened cheese.</title>
        <authorList>
            <consortium name="US DOE Joint Genome Institute (JGI-PGF)"/>
            <person name="Walter F."/>
            <person name="Albersmeier A."/>
            <person name="Kalinowski J."/>
            <person name="Ruckert C."/>
        </authorList>
    </citation>
    <scope>NUCLEOTIDE SEQUENCE</scope>
    <source>
        <strain evidence="13">CGMCC 1.8984</strain>
    </source>
</reference>
<dbReference type="SUPFAM" id="SSF81296">
    <property type="entry name" value="E set domains"/>
    <property type="match status" value="2"/>
</dbReference>
<feature type="region of interest" description="Disordered" evidence="11">
    <location>
        <begin position="1"/>
        <end position="25"/>
    </location>
</feature>
<dbReference type="GO" id="GO:0004553">
    <property type="term" value="F:hydrolase activity, hydrolyzing O-glycosyl compounds"/>
    <property type="evidence" value="ECO:0007669"/>
    <property type="project" value="InterPro"/>
</dbReference>
<dbReference type="NCBIfam" id="NF008967">
    <property type="entry name" value="PRK12313.1"/>
    <property type="match status" value="1"/>
</dbReference>
<dbReference type="InterPro" id="IPR013780">
    <property type="entry name" value="Glyco_hydro_b"/>
</dbReference>
<dbReference type="SMART" id="SM00642">
    <property type="entry name" value="Aamy"/>
    <property type="match status" value="1"/>
</dbReference>
<dbReference type="InterPro" id="IPR004193">
    <property type="entry name" value="Glyco_hydro_13_N"/>
</dbReference>
<evidence type="ECO:0000259" key="12">
    <source>
        <dbReference type="SMART" id="SM00642"/>
    </source>
</evidence>
<feature type="compositionally biased region" description="Basic and acidic residues" evidence="11">
    <location>
        <begin position="1"/>
        <end position="15"/>
    </location>
</feature>
<evidence type="ECO:0000256" key="4">
    <source>
        <dbReference type="ARBA" id="ARBA00022600"/>
    </source>
</evidence>
<evidence type="ECO:0000256" key="2">
    <source>
        <dbReference type="ARBA" id="ARBA00004964"/>
    </source>
</evidence>
<dbReference type="Proteomes" id="UP000636956">
    <property type="component" value="Unassembled WGS sequence"/>
</dbReference>
<dbReference type="CDD" id="cd02855">
    <property type="entry name" value="E_set_GBE_prok_N"/>
    <property type="match status" value="1"/>
</dbReference>
<dbReference type="PANTHER" id="PTHR43651:SF3">
    <property type="entry name" value="1,4-ALPHA-GLUCAN-BRANCHING ENZYME"/>
    <property type="match status" value="1"/>
</dbReference>
<dbReference type="InterPro" id="IPR054169">
    <property type="entry name" value="GlgB_N"/>
</dbReference>
<dbReference type="Pfam" id="PF02806">
    <property type="entry name" value="Alpha-amylase_C"/>
    <property type="match status" value="1"/>
</dbReference>
<comment type="caution">
    <text evidence="13">The sequence shown here is derived from an EMBL/GenBank/DDBJ whole genome shotgun (WGS) entry which is preliminary data.</text>
</comment>
<dbReference type="GO" id="GO:0043169">
    <property type="term" value="F:cation binding"/>
    <property type="evidence" value="ECO:0007669"/>
    <property type="project" value="InterPro"/>
</dbReference>
<evidence type="ECO:0000256" key="7">
    <source>
        <dbReference type="ARBA" id="ARBA00023056"/>
    </source>
</evidence>
<dbReference type="InterPro" id="IPR014756">
    <property type="entry name" value="Ig_E-set"/>
</dbReference>
<evidence type="ECO:0000256" key="8">
    <source>
        <dbReference type="ARBA" id="ARBA00023277"/>
    </source>
</evidence>
<accession>A0A917PIH3</accession>
<dbReference type="Gene3D" id="2.60.40.1180">
    <property type="entry name" value="Golgi alpha-mannosidase II"/>
    <property type="match status" value="1"/>
</dbReference>
<evidence type="ECO:0000256" key="5">
    <source>
        <dbReference type="ARBA" id="ARBA00022676"/>
    </source>
</evidence>
<dbReference type="Pfam" id="PF02922">
    <property type="entry name" value="CBM_48"/>
    <property type="match status" value="1"/>
</dbReference>
<dbReference type="InterPro" id="IPR017853">
    <property type="entry name" value="GH"/>
</dbReference>
<gene>
    <name evidence="9 13" type="primary">glgB</name>
    <name evidence="13" type="ORF">GCM10011372_17430</name>
</gene>
<comment type="similarity">
    <text evidence="3 9">Belongs to the glycosyl hydrolase 13 family. GlgB subfamily.</text>
</comment>
<dbReference type="NCBIfam" id="NF003811">
    <property type="entry name" value="PRK05402.1"/>
    <property type="match status" value="1"/>
</dbReference>
<comment type="catalytic activity">
    <reaction evidence="1 9">
        <text>Transfers a segment of a (1-&gt;4)-alpha-D-glucan chain to a primary hydroxy group in a similar glucan chain.</text>
        <dbReference type="EC" id="2.4.1.18"/>
    </reaction>
</comment>
<dbReference type="FunFam" id="2.60.40.1180:FF:000002">
    <property type="entry name" value="1,4-alpha-glucan branching enzyme GlgB"/>
    <property type="match status" value="1"/>
</dbReference>
<dbReference type="AlphaFoldDB" id="A0A917PIH3"/>
<dbReference type="InterPro" id="IPR044143">
    <property type="entry name" value="GlgB_N_E_set_prok"/>
</dbReference>
<dbReference type="EMBL" id="BMMD01000008">
    <property type="protein sequence ID" value="GGJ79556.1"/>
    <property type="molecule type" value="Genomic_DNA"/>
</dbReference>
<dbReference type="InterPro" id="IPR006407">
    <property type="entry name" value="GlgB"/>
</dbReference>
<evidence type="ECO:0000256" key="6">
    <source>
        <dbReference type="ARBA" id="ARBA00022679"/>
    </source>
</evidence>
<protein>
    <recommendedName>
        <fullName evidence="9">1,4-alpha-glucan branching enzyme GlgB</fullName>
        <ecNumber evidence="9">2.4.1.18</ecNumber>
    </recommendedName>
    <alternativeName>
        <fullName evidence="9">1,4-alpha-D-glucan:1,4-alpha-D-glucan 6-glucosyl-transferase</fullName>
    </alternativeName>
    <alternativeName>
        <fullName evidence="9">Alpha-(1-&gt;4)-glucan branching enzyme</fullName>
    </alternativeName>
    <alternativeName>
        <fullName evidence="9">Glycogen branching enzyme</fullName>
        <shortName evidence="9">BE</shortName>
    </alternativeName>
</protein>
<keyword evidence="8 9" id="KW-0119">Carbohydrate metabolism</keyword>
<dbReference type="InterPro" id="IPR006048">
    <property type="entry name" value="A-amylase/branching_C"/>
</dbReference>
<feature type="active site" description="Proton donor" evidence="9 10">
    <location>
        <position position="480"/>
    </location>
</feature>
<feature type="active site" description="Nucleophile" evidence="9 10">
    <location>
        <position position="427"/>
    </location>
</feature>
<keyword evidence="7 9" id="KW-0320">Glycogen biosynthesis</keyword>
<dbReference type="EC" id="2.4.1.18" evidence="9"/>
<feature type="domain" description="Glycosyl hydrolase family 13 catalytic" evidence="12">
    <location>
        <begin position="275"/>
        <end position="623"/>
    </location>
</feature>
<keyword evidence="4 9" id="KW-0321">Glycogen metabolism</keyword>
<comment type="pathway">
    <text evidence="2 9">Glycan biosynthesis; glycogen biosynthesis.</text>
</comment>
<keyword evidence="14" id="KW-1185">Reference proteome</keyword>
<dbReference type="GO" id="GO:0003844">
    <property type="term" value="F:1,4-alpha-glucan branching enzyme activity"/>
    <property type="evidence" value="ECO:0007669"/>
    <property type="project" value="UniProtKB-UniRule"/>
</dbReference>
<evidence type="ECO:0000256" key="3">
    <source>
        <dbReference type="ARBA" id="ARBA00009000"/>
    </source>
</evidence>
<comment type="function">
    <text evidence="9">Catalyzes the formation of the alpha-1,6-glucosidic linkages in glycogen by scission of a 1,4-alpha-linked oligosaccharide from growing alpha-1,4-glucan chains and the subsequent attachment of the oligosaccharide to the alpha-1,6 position.</text>
</comment>
<dbReference type="Gene3D" id="2.60.40.10">
    <property type="entry name" value="Immunoglobulins"/>
    <property type="match status" value="2"/>
</dbReference>
<dbReference type="InterPro" id="IPR013783">
    <property type="entry name" value="Ig-like_fold"/>
</dbReference>
<organism evidence="13 14">
    <name type="scientific">Agromyces bauzanensis</name>
    <dbReference type="NCBI Taxonomy" id="1308924"/>
    <lineage>
        <taxon>Bacteria</taxon>
        <taxon>Bacillati</taxon>
        <taxon>Actinomycetota</taxon>
        <taxon>Actinomycetes</taxon>
        <taxon>Micrococcales</taxon>
        <taxon>Microbacteriaceae</taxon>
        <taxon>Agromyces</taxon>
    </lineage>
</organism>
<dbReference type="PANTHER" id="PTHR43651">
    <property type="entry name" value="1,4-ALPHA-GLUCAN-BRANCHING ENZYME"/>
    <property type="match status" value="1"/>
</dbReference>
<evidence type="ECO:0000256" key="1">
    <source>
        <dbReference type="ARBA" id="ARBA00000826"/>
    </source>
</evidence>
<dbReference type="PIRSF" id="PIRSF000463">
    <property type="entry name" value="GlgB"/>
    <property type="match status" value="1"/>
</dbReference>
<dbReference type="InterPro" id="IPR037439">
    <property type="entry name" value="Branching_enzy"/>
</dbReference>
<keyword evidence="6 9" id="KW-0808">Transferase</keyword>
<evidence type="ECO:0000256" key="10">
    <source>
        <dbReference type="PIRSR" id="PIRSR000463-1"/>
    </source>
</evidence>
<sequence length="747" mass="83231">MPDRKPRERKPDRGPQRMPRTGPQVHGDVLAAVAGGRHSDPHSVLGQHGFDVAGTPGAHTVIRARRPLADAVEALLDDGRIVPLGHIGYGVWAGAGDFGPTGYRVRARYGDDEWTSDDPYRFAPTIGDLDLHLIGEGRHEELWHVLGAHHREHWGAGGGVRGTGFTVWAPHARAARVVGEFNRWDGAGHAMRSMGGTGVWELFVPDLPPGTIYKFELLTGSGDWVMKADPMARQAEVAPATASVVSTSSHAWGDDEWMSRRAHANAHELPMSIYELHLGSWRPGRGYRDIADELIEYLDWLGYTHVEFMPLAEHPFGGSWGYQVTGYFAVTSRFGSPDDLKHLIDRLHRAGIGVIMDWVPGHFPKDDWALARFDGEPLYEHPDPRRGEQKGWGTLVFDYGNPRVRNFLVANALFWLEEMHVDGLRVDAVASMLYLDYSREDGEWLPNIHGGREHLEAIGFLQEATATAYKRNPGIVMIAEESTSWPGVTAPTSSGGLGFGFKWNMGWMHDTLQYIQKDPMYRSHHHHDLTFSFLYAFSEHFVLPISHDEVVHGKGSLLRKMPGDHWQQLANTRAYLAYMWAHPGKQLLFMGQEFGQLSEWSEERGLDWWILDQPSHRQLAEFVGALNRTYRSITALWQLDDDAAGFEWVEGGAAAENVVAFLRYDRERRPLLCVVNFAGRPHDGFRLGLPSAGRWREVLNSDAVEFGGSGVGNLGGIDATDAPWAGRPASGTFTLPPLAAVWFTPGG</sequence>
<keyword evidence="5 9" id="KW-0328">Glycosyltransferase</keyword>
<evidence type="ECO:0000256" key="11">
    <source>
        <dbReference type="SAM" id="MobiDB-lite"/>
    </source>
</evidence>
<dbReference type="GO" id="GO:0005978">
    <property type="term" value="P:glycogen biosynthetic process"/>
    <property type="evidence" value="ECO:0007669"/>
    <property type="project" value="UniProtKB-UniRule"/>
</dbReference>
<name>A0A917PIH3_9MICO</name>
<comment type="subunit">
    <text evidence="9">Monomer.</text>
</comment>
<dbReference type="Pfam" id="PF00128">
    <property type="entry name" value="Alpha-amylase"/>
    <property type="match status" value="1"/>
</dbReference>
<reference evidence="13" key="2">
    <citation type="submission" date="2020-09" db="EMBL/GenBank/DDBJ databases">
        <authorList>
            <person name="Sun Q."/>
            <person name="Zhou Y."/>
        </authorList>
    </citation>
    <scope>NUCLEOTIDE SEQUENCE</scope>
    <source>
        <strain evidence="13">CGMCC 1.8984</strain>
    </source>
</reference>
<dbReference type="Gene3D" id="3.20.20.80">
    <property type="entry name" value="Glycosidases"/>
    <property type="match status" value="1"/>
</dbReference>